<protein>
    <submittedName>
        <fullName evidence="1">Uncharacterized protein</fullName>
    </submittedName>
</protein>
<evidence type="ECO:0000313" key="2">
    <source>
        <dbReference type="Proteomes" id="UP001271007"/>
    </source>
</evidence>
<keyword evidence="2" id="KW-1185">Reference proteome</keyword>
<name>A0AAJ0DCL3_9PEZI</name>
<sequence>MASLLSLPVELQDRIIELVLLGVTRTPPASVASARRNRWTDKEMPSQAIPGFHSWAYGPKHVRYERELGTNANVTGLLRANRALNRQTKDAVARLWPGGVEYRLDVMVVDERELWPTWLHVPVVAKRLGAVHITIRDFDSGSEGKGLTKGPGEIIDLVWCFYYLLERFFRCGLGRLAHPAKGQPYRGDCILAIGNITMDFCGGDPRPGLCVQHDGEGPVLCRGEDVQPDDDYVAYDTHRRAWLADFVDSYLQSLARMCCDHAKYGLLLYERVGTIDAKIQAAQSWVVLLGDELARMEFRPTKDLE</sequence>
<dbReference type="EMBL" id="JAWDJX010000064">
    <property type="protein sequence ID" value="KAK3047290.1"/>
    <property type="molecule type" value="Genomic_DNA"/>
</dbReference>
<evidence type="ECO:0000313" key="1">
    <source>
        <dbReference type="EMBL" id="KAK3047290.1"/>
    </source>
</evidence>
<proteinExistence type="predicted"/>
<comment type="caution">
    <text evidence="1">The sequence shown here is derived from an EMBL/GenBank/DDBJ whole genome shotgun (WGS) entry which is preliminary data.</text>
</comment>
<dbReference type="Proteomes" id="UP001271007">
    <property type="component" value="Unassembled WGS sequence"/>
</dbReference>
<dbReference type="AlphaFoldDB" id="A0AAJ0DCL3"/>
<accession>A0AAJ0DCL3</accession>
<reference evidence="1" key="1">
    <citation type="submission" date="2023-04" db="EMBL/GenBank/DDBJ databases">
        <title>Black Yeasts Isolated from many extreme environments.</title>
        <authorList>
            <person name="Coleine C."/>
            <person name="Stajich J.E."/>
            <person name="Selbmann L."/>
        </authorList>
    </citation>
    <scope>NUCLEOTIDE SEQUENCE</scope>
    <source>
        <strain evidence="1">CCFEE 5312</strain>
    </source>
</reference>
<gene>
    <name evidence="1" type="ORF">LTR09_011279</name>
</gene>
<organism evidence="1 2">
    <name type="scientific">Extremus antarcticus</name>
    <dbReference type="NCBI Taxonomy" id="702011"/>
    <lineage>
        <taxon>Eukaryota</taxon>
        <taxon>Fungi</taxon>
        <taxon>Dikarya</taxon>
        <taxon>Ascomycota</taxon>
        <taxon>Pezizomycotina</taxon>
        <taxon>Dothideomycetes</taxon>
        <taxon>Dothideomycetidae</taxon>
        <taxon>Mycosphaerellales</taxon>
        <taxon>Extremaceae</taxon>
        <taxon>Extremus</taxon>
    </lineage>
</organism>